<reference evidence="10" key="2">
    <citation type="submission" date="2020-11" db="EMBL/GenBank/DDBJ databases">
        <authorList>
            <person name="McCartney M.A."/>
            <person name="Auch B."/>
            <person name="Kono T."/>
            <person name="Mallez S."/>
            <person name="Becker A."/>
            <person name="Gohl D.M."/>
            <person name="Silverstein K.A.T."/>
            <person name="Koren S."/>
            <person name="Bechman K.B."/>
            <person name="Herman A."/>
            <person name="Abrahante J.E."/>
            <person name="Garbe J."/>
        </authorList>
    </citation>
    <scope>NUCLEOTIDE SEQUENCE</scope>
    <source>
        <strain evidence="10">Duluth1</strain>
        <tissue evidence="10">Whole animal</tissue>
    </source>
</reference>
<dbReference type="GO" id="GO:0016020">
    <property type="term" value="C:membrane"/>
    <property type="evidence" value="ECO:0007669"/>
    <property type="project" value="UniProtKB-SubCell"/>
</dbReference>
<evidence type="ECO:0000256" key="8">
    <source>
        <dbReference type="ARBA" id="ARBA00049560"/>
    </source>
</evidence>
<evidence type="ECO:0000256" key="1">
    <source>
        <dbReference type="ARBA" id="ARBA00004141"/>
    </source>
</evidence>
<evidence type="ECO:0000256" key="7">
    <source>
        <dbReference type="ARBA" id="ARBA00049458"/>
    </source>
</evidence>
<evidence type="ECO:0000256" key="2">
    <source>
        <dbReference type="ARBA" id="ARBA00007375"/>
    </source>
</evidence>
<evidence type="ECO:0000256" key="6">
    <source>
        <dbReference type="ARBA" id="ARBA00035673"/>
    </source>
</evidence>
<comment type="catalytic activity">
    <reaction evidence="7">
        <text>a 1-O-(1Z-alkenyl)-sn-glycero-3-phosphoethanolamine + H2O = a 2,3-saturated aldehyde + sn-glycero-3-phosphoethanolamine</text>
        <dbReference type="Rhea" id="RHEA:16905"/>
        <dbReference type="ChEBI" id="CHEBI:15377"/>
        <dbReference type="ChEBI" id="CHEBI:73359"/>
        <dbReference type="ChEBI" id="CHEBI:77288"/>
        <dbReference type="ChEBI" id="CHEBI:143890"/>
        <dbReference type="EC" id="3.3.2.2"/>
    </reaction>
</comment>
<feature type="transmembrane region" description="Helical" evidence="9">
    <location>
        <begin position="122"/>
        <end position="138"/>
    </location>
</feature>
<comment type="similarity">
    <text evidence="2">Belongs to the TMEM86 family.</text>
</comment>
<evidence type="ECO:0000256" key="4">
    <source>
        <dbReference type="ARBA" id="ARBA00022989"/>
    </source>
</evidence>
<dbReference type="EC" id="3.3.2.2" evidence="6"/>
<reference evidence="10" key="1">
    <citation type="journal article" date="2019" name="bioRxiv">
        <title>The Genome of the Zebra Mussel, Dreissena polymorpha: A Resource for Invasive Species Research.</title>
        <authorList>
            <person name="McCartney M.A."/>
            <person name="Auch B."/>
            <person name="Kono T."/>
            <person name="Mallez S."/>
            <person name="Zhang Y."/>
            <person name="Obille A."/>
            <person name="Becker A."/>
            <person name="Abrahante J.E."/>
            <person name="Garbe J."/>
            <person name="Badalamenti J.P."/>
            <person name="Herman A."/>
            <person name="Mangelson H."/>
            <person name="Liachko I."/>
            <person name="Sullivan S."/>
            <person name="Sone E.D."/>
            <person name="Koren S."/>
            <person name="Silverstein K.A.T."/>
            <person name="Beckman K.B."/>
            <person name="Gohl D.M."/>
        </authorList>
    </citation>
    <scope>NUCLEOTIDE SEQUENCE</scope>
    <source>
        <strain evidence="10">Duluth1</strain>
        <tissue evidence="10">Whole animal</tissue>
    </source>
</reference>
<dbReference type="GO" id="GO:0047408">
    <property type="term" value="F:alkenylglycerophosphocholine hydrolase activity"/>
    <property type="evidence" value="ECO:0007669"/>
    <property type="project" value="UniProtKB-EC"/>
</dbReference>
<dbReference type="InterPro" id="IPR012506">
    <property type="entry name" value="TMEM86B-like"/>
</dbReference>
<keyword evidence="3 9" id="KW-0812">Transmembrane</keyword>
<dbReference type="EMBL" id="JAIWYP010000001">
    <property type="protein sequence ID" value="KAH3889848.1"/>
    <property type="molecule type" value="Genomic_DNA"/>
</dbReference>
<evidence type="ECO:0000313" key="10">
    <source>
        <dbReference type="EMBL" id="KAH3889848.1"/>
    </source>
</evidence>
<evidence type="ECO:0000256" key="5">
    <source>
        <dbReference type="ARBA" id="ARBA00023136"/>
    </source>
</evidence>
<feature type="transmembrane region" description="Helical" evidence="9">
    <location>
        <begin position="42"/>
        <end position="65"/>
    </location>
</feature>
<dbReference type="PANTHER" id="PTHR31885:SF6">
    <property type="entry name" value="GH04784P"/>
    <property type="match status" value="1"/>
</dbReference>
<keyword evidence="4 9" id="KW-1133">Transmembrane helix</keyword>
<evidence type="ECO:0000256" key="9">
    <source>
        <dbReference type="SAM" id="Phobius"/>
    </source>
</evidence>
<name>A0A9D4N525_DREPO</name>
<dbReference type="Proteomes" id="UP000828390">
    <property type="component" value="Unassembled WGS sequence"/>
</dbReference>
<dbReference type="PANTHER" id="PTHR31885">
    <property type="entry name" value="GH04784P"/>
    <property type="match status" value="1"/>
</dbReference>
<feature type="transmembrane region" description="Helical" evidence="9">
    <location>
        <begin position="211"/>
        <end position="229"/>
    </location>
</feature>
<protein>
    <recommendedName>
        <fullName evidence="6">lysoplasmalogenase</fullName>
        <ecNumber evidence="6">3.3.2.2</ecNumber>
    </recommendedName>
</protein>
<keyword evidence="5 9" id="KW-0472">Membrane</keyword>
<feature type="transmembrane region" description="Helical" evidence="9">
    <location>
        <begin position="71"/>
        <end position="91"/>
    </location>
</feature>
<accession>A0A9D4N525</accession>
<proteinExistence type="inferred from homology"/>
<feature type="transmembrane region" description="Helical" evidence="9">
    <location>
        <begin position="145"/>
        <end position="166"/>
    </location>
</feature>
<keyword evidence="11" id="KW-1185">Reference proteome</keyword>
<dbReference type="Pfam" id="PF07947">
    <property type="entry name" value="YhhN"/>
    <property type="match status" value="1"/>
</dbReference>
<feature type="transmembrane region" description="Helical" evidence="9">
    <location>
        <begin position="98"/>
        <end position="116"/>
    </location>
</feature>
<evidence type="ECO:0000313" key="11">
    <source>
        <dbReference type="Proteomes" id="UP000828390"/>
    </source>
</evidence>
<dbReference type="AlphaFoldDB" id="A0A9D4N525"/>
<comment type="caution">
    <text evidence="10">The sequence shown here is derived from an EMBL/GenBank/DDBJ whole genome shotgun (WGS) entry which is preliminary data.</text>
</comment>
<gene>
    <name evidence="10" type="ORF">DPMN_013913</name>
</gene>
<feature type="transmembrane region" description="Helical" evidence="9">
    <location>
        <begin position="12"/>
        <end position="30"/>
    </location>
</feature>
<evidence type="ECO:0000256" key="3">
    <source>
        <dbReference type="ARBA" id="ARBA00022692"/>
    </source>
</evidence>
<organism evidence="10 11">
    <name type="scientific">Dreissena polymorpha</name>
    <name type="common">Zebra mussel</name>
    <name type="synonym">Mytilus polymorpha</name>
    <dbReference type="NCBI Taxonomy" id="45954"/>
    <lineage>
        <taxon>Eukaryota</taxon>
        <taxon>Metazoa</taxon>
        <taxon>Spiralia</taxon>
        <taxon>Lophotrochozoa</taxon>
        <taxon>Mollusca</taxon>
        <taxon>Bivalvia</taxon>
        <taxon>Autobranchia</taxon>
        <taxon>Heteroconchia</taxon>
        <taxon>Euheterodonta</taxon>
        <taxon>Imparidentia</taxon>
        <taxon>Neoheterodontei</taxon>
        <taxon>Myida</taxon>
        <taxon>Dreissenoidea</taxon>
        <taxon>Dreissenidae</taxon>
        <taxon>Dreissena</taxon>
    </lineage>
</organism>
<comment type="catalytic activity">
    <reaction evidence="8">
        <text>a 1-O-(1Z-alkenyl)-sn-glycero-3-phosphocholine + H2O = a 2,3-saturated aldehyde + sn-glycerol 3-phosphocholine</text>
        <dbReference type="Rhea" id="RHEA:22544"/>
        <dbReference type="ChEBI" id="CHEBI:15377"/>
        <dbReference type="ChEBI" id="CHEBI:16870"/>
        <dbReference type="ChEBI" id="CHEBI:73359"/>
        <dbReference type="ChEBI" id="CHEBI:77287"/>
        <dbReference type="EC" id="3.3.2.2"/>
    </reaction>
</comment>
<sequence length="234" mass="26068">MTTSLTVLEIVGPWKLVPFFITCIIFFVLFANTPASETSTPWFYCIVKCLPIISLMLFVLLHFITTTVNNSYSWHILIGLIFSCLGDAFLVWEKYFKLGAVCFSISQICYLMAFGWTPFDPYVAIVVFGVGYLGYSYLSTSLHGVIRYMVAAYIAVECTMTWRAVARVQFSDDLASQWTKLSACLGSIAFVISDLKLAIDMFKGPIPYAHVGIMVTYYAAQFGIALSVVESKAG</sequence>
<comment type="subcellular location">
    <subcellularLocation>
        <location evidence="1">Membrane</location>
        <topology evidence="1">Multi-pass membrane protein</topology>
    </subcellularLocation>
</comment>